<keyword evidence="4" id="KW-1185">Reference proteome</keyword>
<proteinExistence type="predicted"/>
<gene>
    <name evidence="3" type="ORF">CGL56_14915</name>
</gene>
<name>A0A2G0CCL4_9BACT</name>
<feature type="chain" id="PRO_5013726631" evidence="2">
    <location>
        <begin position="20"/>
        <end position="203"/>
    </location>
</feature>
<dbReference type="Pfam" id="PF22503">
    <property type="entry name" value="DUF6992"/>
    <property type="match status" value="1"/>
</dbReference>
<feature type="transmembrane region" description="Helical" evidence="1">
    <location>
        <begin position="47"/>
        <end position="66"/>
    </location>
</feature>
<dbReference type="OrthoDB" id="1122568at2"/>
<keyword evidence="2" id="KW-0732">Signal</keyword>
<keyword evidence="1" id="KW-0472">Membrane</keyword>
<dbReference type="RefSeq" id="WP_099107368.1">
    <property type="nucleotide sequence ID" value="NZ_JAATJF010000005.1"/>
</dbReference>
<reference evidence="3 4" key="1">
    <citation type="submission" date="2017-10" db="EMBL/GenBank/DDBJ databases">
        <title>The draft genome sequence of Lewinella marina KCTC 32374.</title>
        <authorList>
            <person name="Wang K."/>
        </authorList>
    </citation>
    <scope>NUCLEOTIDE SEQUENCE [LARGE SCALE GENOMIC DNA]</scope>
    <source>
        <strain evidence="3 4">MKG-38</strain>
    </source>
</reference>
<dbReference type="EMBL" id="PDLO01000007">
    <property type="protein sequence ID" value="PHK97714.1"/>
    <property type="molecule type" value="Genomic_DNA"/>
</dbReference>
<evidence type="ECO:0000256" key="2">
    <source>
        <dbReference type="SAM" id="SignalP"/>
    </source>
</evidence>
<evidence type="ECO:0000313" key="3">
    <source>
        <dbReference type="EMBL" id="PHK97714.1"/>
    </source>
</evidence>
<evidence type="ECO:0000256" key="1">
    <source>
        <dbReference type="SAM" id="Phobius"/>
    </source>
</evidence>
<dbReference type="Proteomes" id="UP000226437">
    <property type="component" value="Unassembled WGS sequence"/>
</dbReference>
<feature type="transmembrane region" description="Helical" evidence="1">
    <location>
        <begin position="161"/>
        <end position="179"/>
    </location>
</feature>
<sequence>MKYPLLLLFALFLGTRAPAQSLPASPFPDEYRTAEALETARLRHQQTAMLVLGGWALGNIGLGLALRSRRTGEDRRFHEMNALWNTVNLGIAGLGYLSVARTDPTALGAFASLLENQGLQKILLFNAGLDVGYLAGGFYLLERARRPDVDRDRLRGYGRSIILQGGFLLAFDLVNYFLAAGRNPDYAPLLGVTSEGVGLTLGF</sequence>
<evidence type="ECO:0000313" key="4">
    <source>
        <dbReference type="Proteomes" id="UP000226437"/>
    </source>
</evidence>
<feature type="transmembrane region" description="Helical" evidence="1">
    <location>
        <begin position="122"/>
        <end position="141"/>
    </location>
</feature>
<accession>A0A2G0CCL4</accession>
<comment type="caution">
    <text evidence="3">The sequence shown here is derived from an EMBL/GenBank/DDBJ whole genome shotgun (WGS) entry which is preliminary data.</text>
</comment>
<dbReference type="InterPro" id="IPR054261">
    <property type="entry name" value="DUF6992"/>
</dbReference>
<organism evidence="3 4">
    <name type="scientific">Neolewinella marina</name>
    <dbReference type="NCBI Taxonomy" id="438751"/>
    <lineage>
        <taxon>Bacteria</taxon>
        <taxon>Pseudomonadati</taxon>
        <taxon>Bacteroidota</taxon>
        <taxon>Saprospiria</taxon>
        <taxon>Saprospirales</taxon>
        <taxon>Lewinellaceae</taxon>
        <taxon>Neolewinella</taxon>
    </lineage>
</organism>
<keyword evidence="1" id="KW-0812">Transmembrane</keyword>
<protein>
    <submittedName>
        <fullName evidence="3">Uncharacterized protein</fullName>
    </submittedName>
</protein>
<feature type="signal peptide" evidence="2">
    <location>
        <begin position="1"/>
        <end position="19"/>
    </location>
</feature>
<feature type="transmembrane region" description="Helical" evidence="1">
    <location>
        <begin position="82"/>
        <end position="102"/>
    </location>
</feature>
<keyword evidence="1" id="KW-1133">Transmembrane helix</keyword>
<dbReference type="AlphaFoldDB" id="A0A2G0CCL4"/>